<evidence type="ECO:0000313" key="2">
    <source>
        <dbReference type="Proteomes" id="UP000315648"/>
    </source>
</evidence>
<gene>
    <name evidence="1" type="ORF">FPL22_08230</name>
</gene>
<dbReference type="EMBL" id="VMBG01000001">
    <property type="protein sequence ID" value="TSJ79266.1"/>
    <property type="molecule type" value="Genomic_DNA"/>
</dbReference>
<dbReference type="SFLD" id="SFLDG01135">
    <property type="entry name" value="C1.5.6:_HAD__Beta-PGM__Phospha"/>
    <property type="match status" value="1"/>
</dbReference>
<name>A0A556QRK2_9BACT</name>
<dbReference type="InterPro" id="IPR006439">
    <property type="entry name" value="HAD-SF_hydro_IA"/>
</dbReference>
<dbReference type="InterPro" id="IPR023198">
    <property type="entry name" value="PGP-like_dom2"/>
</dbReference>
<dbReference type="AlphaFoldDB" id="A0A556QRK2"/>
<dbReference type="PRINTS" id="PR00413">
    <property type="entry name" value="HADHALOGNASE"/>
</dbReference>
<protein>
    <submittedName>
        <fullName evidence="1">HAD family phosphatase</fullName>
    </submittedName>
</protein>
<dbReference type="SUPFAM" id="SSF56784">
    <property type="entry name" value="HAD-like"/>
    <property type="match status" value="1"/>
</dbReference>
<proteinExistence type="predicted"/>
<dbReference type="SFLD" id="SFLDS00003">
    <property type="entry name" value="Haloacid_Dehalogenase"/>
    <property type="match status" value="1"/>
</dbReference>
<dbReference type="Gene3D" id="3.40.50.1000">
    <property type="entry name" value="HAD superfamily/HAD-like"/>
    <property type="match status" value="1"/>
</dbReference>
<dbReference type="RefSeq" id="WP_144229636.1">
    <property type="nucleotide sequence ID" value="NZ_CBCRVV010000020.1"/>
</dbReference>
<dbReference type="OrthoDB" id="9797743at2"/>
<dbReference type="SFLD" id="SFLDG01129">
    <property type="entry name" value="C1.5:_HAD__Beta-PGM__Phosphata"/>
    <property type="match status" value="1"/>
</dbReference>
<dbReference type="InterPro" id="IPR023214">
    <property type="entry name" value="HAD_sf"/>
</dbReference>
<organism evidence="1 2">
    <name type="scientific">Rariglobus hedericola</name>
    <dbReference type="NCBI Taxonomy" id="2597822"/>
    <lineage>
        <taxon>Bacteria</taxon>
        <taxon>Pseudomonadati</taxon>
        <taxon>Verrucomicrobiota</taxon>
        <taxon>Opitutia</taxon>
        <taxon>Opitutales</taxon>
        <taxon>Opitutaceae</taxon>
        <taxon>Rariglobus</taxon>
    </lineage>
</organism>
<reference evidence="1 2" key="1">
    <citation type="submission" date="2019-07" db="EMBL/GenBank/DDBJ databases">
        <title>Description of 53C-WASEF.</title>
        <authorList>
            <person name="Pitt A."/>
            <person name="Hahn M.W."/>
        </authorList>
    </citation>
    <scope>NUCLEOTIDE SEQUENCE [LARGE SCALE GENOMIC DNA]</scope>
    <source>
        <strain evidence="1 2">53C-WASEF</strain>
    </source>
</reference>
<dbReference type="Pfam" id="PF00702">
    <property type="entry name" value="Hydrolase"/>
    <property type="match status" value="1"/>
</dbReference>
<dbReference type="NCBIfam" id="TIGR01509">
    <property type="entry name" value="HAD-SF-IA-v3"/>
    <property type="match status" value="1"/>
</dbReference>
<keyword evidence="2" id="KW-1185">Reference proteome</keyword>
<dbReference type="PANTHER" id="PTHR18901:SF38">
    <property type="entry name" value="PSEUDOURIDINE-5'-PHOSPHATASE"/>
    <property type="match status" value="1"/>
</dbReference>
<comment type="caution">
    <text evidence="1">The sequence shown here is derived from an EMBL/GenBank/DDBJ whole genome shotgun (WGS) entry which is preliminary data.</text>
</comment>
<dbReference type="NCBIfam" id="TIGR01549">
    <property type="entry name" value="HAD-SF-IA-v1"/>
    <property type="match status" value="1"/>
</dbReference>
<dbReference type="Gene3D" id="1.10.150.240">
    <property type="entry name" value="Putative phosphatase, domain 2"/>
    <property type="match status" value="1"/>
</dbReference>
<dbReference type="PANTHER" id="PTHR18901">
    <property type="entry name" value="2-DEOXYGLUCOSE-6-PHOSPHATE PHOSPHATASE 2"/>
    <property type="match status" value="1"/>
</dbReference>
<sequence length="220" mass="23915">MLRALIFDFDGLLVDTETVLIDAWVQLHDEDGLKADRGILHHIVGHTDVVHDYWTAYAPDIDRATLEERYRTTARQLTLAAPPLPGALALLNAARDAGLKIGLASNSTHAHVEGHLAHRGMLKLFDFIACRDDVAIGKPEPDVYLAALRGLGVDANEAVAFEDSVPGHVAAHRAGLRVVVVPNPSTRHCEFPYGGIILESLADISLKSLTDILNRDSQGR</sequence>
<dbReference type="InterPro" id="IPR036412">
    <property type="entry name" value="HAD-like_sf"/>
</dbReference>
<evidence type="ECO:0000313" key="1">
    <source>
        <dbReference type="EMBL" id="TSJ79266.1"/>
    </source>
</evidence>
<dbReference type="Proteomes" id="UP000315648">
    <property type="component" value="Unassembled WGS sequence"/>
</dbReference>
<accession>A0A556QRK2</accession>